<dbReference type="EMBL" id="JANJYJ010000008">
    <property type="protein sequence ID" value="KAK3194840.1"/>
    <property type="molecule type" value="Genomic_DNA"/>
</dbReference>
<accession>A0AAD9ZX06</accession>
<proteinExistence type="predicted"/>
<name>A0AAD9ZX06_9ROSI</name>
<evidence type="ECO:0000313" key="2">
    <source>
        <dbReference type="Proteomes" id="UP001281410"/>
    </source>
</evidence>
<reference evidence="1" key="1">
    <citation type="journal article" date="2023" name="Plant J.">
        <title>Genome sequences and population genomics provide insights into the demographic history, inbreeding, and mutation load of two 'living fossil' tree species of Dipteronia.</title>
        <authorList>
            <person name="Feng Y."/>
            <person name="Comes H.P."/>
            <person name="Chen J."/>
            <person name="Zhu S."/>
            <person name="Lu R."/>
            <person name="Zhang X."/>
            <person name="Li P."/>
            <person name="Qiu J."/>
            <person name="Olsen K.M."/>
            <person name="Qiu Y."/>
        </authorList>
    </citation>
    <scope>NUCLEOTIDE SEQUENCE</scope>
    <source>
        <strain evidence="1">NBL</strain>
    </source>
</reference>
<sequence>MFEFTINRAIDLKSALMLLTCLAPTATIINSAKAVSLLHSVDIEMLIGFLNVIGDENIPLAMGAAVEDYGGRLTVKTSNIGNTPYTFFNMGLIQANDQHINFFHQERTYDVKVGML</sequence>
<dbReference type="AlphaFoldDB" id="A0AAD9ZX06"/>
<comment type="caution">
    <text evidence="1">The sequence shown here is derived from an EMBL/GenBank/DDBJ whole genome shotgun (WGS) entry which is preliminary data.</text>
</comment>
<organism evidence="1 2">
    <name type="scientific">Dipteronia sinensis</name>
    <dbReference type="NCBI Taxonomy" id="43782"/>
    <lineage>
        <taxon>Eukaryota</taxon>
        <taxon>Viridiplantae</taxon>
        <taxon>Streptophyta</taxon>
        <taxon>Embryophyta</taxon>
        <taxon>Tracheophyta</taxon>
        <taxon>Spermatophyta</taxon>
        <taxon>Magnoliopsida</taxon>
        <taxon>eudicotyledons</taxon>
        <taxon>Gunneridae</taxon>
        <taxon>Pentapetalae</taxon>
        <taxon>rosids</taxon>
        <taxon>malvids</taxon>
        <taxon>Sapindales</taxon>
        <taxon>Sapindaceae</taxon>
        <taxon>Hippocastanoideae</taxon>
        <taxon>Acereae</taxon>
        <taxon>Dipteronia</taxon>
    </lineage>
</organism>
<evidence type="ECO:0000313" key="1">
    <source>
        <dbReference type="EMBL" id="KAK3194840.1"/>
    </source>
</evidence>
<gene>
    <name evidence="1" type="ORF">Dsin_026150</name>
</gene>
<dbReference type="Proteomes" id="UP001281410">
    <property type="component" value="Unassembled WGS sequence"/>
</dbReference>
<keyword evidence="2" id="KW-1185">Reference proteome</keyword>
<protein>
    <submittedName>
        <fullName evidence="1">Uncharacterized protein</fullName>
    </submittedName>
</protein>